<evidence type="ECO:0000256" key="1">
    <source>
        <dbReference type="SAM" id="MobiDB-lite"/>
    </source>
</evidence>
<dbReference type="AlphaFoldDB" id="Q7UWG5"/>
<name>Q7UWG5_RHOBA</name>
<organism evidence="2 3">
    <name type="scientific">Rhodopirellula baltica (strain DSM 10527 / NCIMB 13988 / SH1)</name>
    <dbReference type="NCBI Taxonomy" id="243090"/>
    <lineage>
        <taxon>Bacteria</taxon>
        <taxon>Pseudomonadati</taxon>
        <taxon>Planctomycetota</taxon>
        <taxon>Planctomycetia</taxon>
        <taxon>Pirellulales</taxon>
        <taxon>Pirellulaceae</taxon>
        <taxon>Rhodopirellula</taxon>
    </lineage>
</organism>
<dbReference type="InParanoid" id="Q7UWG5"/>
<evidence type="ECO:0000313" key="3">
    <source>
        <dbReference type="Proteomes" id="UP000001025"/>
    </source>
</evidence>
<dbReference type="HOGENOM" id="CLU_3029359_0_0_0"/>
<gene>
    <name evidence="2" type="ordered locus">RB2052</name>
</gene>
<dbReference type="STRING" id="243090.RB2052"/>
<sequence length="55" mass="6199">MSEQMHPTSQKATPWPAFTRKQRFSAPNPSVGQSIQTTLRIAPISTTEAITRCRR</sequence>
<accession>Q7UWG5</accession>
<protein>
    <submittedName>
        <fullName evidence="2">Uncharacterized protein</fullName>
    </submittedName>
</protein>
<proteinExistence type="predicted"/>
<dbReference type="EnsemblBacteria" id="CAD72398">
    <property type="protein sequence ID" value="CAD72398"/>
    <property type="gene ID" value="RB2052"/>
</dbReference>
<reference evidence="2 3" key="1">
    <citation type="journal article" date="2003" name="Proc. Natl. Acad. Sci. U.S.A.">
        <title>Complete genome sequence of the marine planctomycete Pirellula sp. strain 1.</title>
        <authorList>
            <person name="Gloeckner F.O."/>
            <person name="Kube M."/>
            <person name="Bauer M."/>
            <person name="Teeling H."/>
            <person name="Lombardot T."/>
            <person name="Ludwig W."/>
            <person name="Gade D."/>
            <person name="Beck A."/>
            <person name="Borzym K."/>
            <person name="Heitmann K."/>
            <person name="Rabus R."/>
            <person name="Schlesner H."/>
            <person name="Amann R."/>
            <person name="Reinhardt R."/>
        </authorList>
    </citation>
    <scope>NUCLEOTIDE SEQUENCE [LARGE SCALE GENOMIC DNA]</scope>
    <source>
        <strain evidence="3">DSM 10527 / NCIMB 13988 / SH1</strain>
    </source>
</reference>
<evidence type="ECO:0000313" key="2">
    <source>
        <dbReference type="EMBL" id="CAD72398.1"/>
    </source>
</evidence>
<keyword evidence="3" id="KW-1185">Reference proteome</keyword>
<feature type="compositionally biased region" description="Polar residues" evidence="1">
    <location>
        <begin position="1"/>
        <end position="12"/>
    </location>
</feature>
<feature type="region of interest" description="Disordered" evidence="1">
    <location>
        <begin position="1"/>
        <end position="32"/>
    </location>
</feature>
<dbReference type="EMBL" id="BX294136">
    <property type="protein sequence ID" value="CAD72398.1"/>
    <property type="molecule type" value="Genomic_DNA"/>
</dbReference>
<dbReference type="Proteomes" id="UP000001025">
    <property type="component" value="Chromosome"/>
</dbReference>
<dbReference type="KEGG" id="rba:RB2052"/>